<sequence length="486" mass="56617">MSDDKEKKFVYKHVFENMRNVWYDDILQGPKEKHFGVSWQLNLSKDYYDGIAYFYCESLQTGNWSINTTCDIFVNGKPFSTGQNFKSPLNRWDLFKNDIQKYGIDDSATIEVRVKINEMTGLFHDFDDYFAKESSDVVLTVGDHKFHVYKNYLSFHSTYFKTLFSGNYAESEKSIIKLKDIDPKEFYTFLGIIYGFLVVEESNVEHLLKLADFFDAKIVTERCEQFLMKISINDFLDKFQLSLKYKLDNLKKKCLSEMNKNTDFARLAPGNCNEYSAEIWKELYLKALNLSKIDKMSFAGEKKFVLKEVFKNIKNAGLTSSGDIKEPFGIPWKLHVLYGNTLYLECLHSEKLNSWFVEVDIELRLGNEKDVKLKEKTIKFASSNLTKVVFEMEKNDLDKYLIDGNLIVALVVKINESMGIRYREHLDFGKNKLSDVILIAGDRKFYKKCLSELKTTAEIRELVPENAHDFGPDVWKELFLKATSPQ</sequence>
<evidence type="ECO:0000313" key="3">
    <source>
        <dbReference type="Proteomes" id="UP000827892"/>
    </source>
</evidence>
<reference evidence="2 3" key="1">
    <citation type="submission" date="2022-05" db="EMBL/GenBank/DDBJ databases">
        <title>Chromosome-level reference genomes for two strains of Caenorhabditis briggsae: an improved platform for comparative genomics.</title>
        <authorList>
            <person name="Stevens L."/>
            <person name="Andersen E.C."/>
        </authorList>
    </citation>
    <scope>NUCLEOTIDE SEQUENCE [LARGE SCALE GENOMIC DNA]</scope>
    <source>
        <strain evidence="2">QX1410_ONT</strain>
        <tissue evidence="2">Whole-organism</tissue>
    </source>
</reference>
<accession>A0AAE9IWE5</accession>
<proteinExistence type="predicted"/>
<dbReference type="PANTHER" id="PTHR22743">
    <property type="entry name" value="MEPRIN/TRAF-LIKE MATH FAMILY-C.ELEGANS"/>
    <property type="match status" value="1"/>
</dbReference>
<dbReference type="PROSITE" id="PS50097">
    <property type="entry name" value="BTB"/>
    <property type="match status" value="1"/>
</dbReference>
<protein>
    <recommendedName>
        <fullName evidence="1">BTB domain-containing protein</fullName>
    </recommendedName>
</protein>
<dbReference type="PANTHER" id="PTHR22743:SF165">
    <property type="entry name" value="BTB AND MATH DOMAIN CONTAINING-RELATED"/>
    <property type="match status" value="1"/>
</dbReference>
<dbReference type="InterPro" id="IPR011333">
    <property type="entry name" value="SKP1/BTB/POZ_sf"/>
</dbReference>
<organism evidence="2 3">
    <name type="scientific">Caenorhabditis briggsae</name>
    <dbReference type="NCBI Taxonomy" id="6238"/>
    <lineage>
        <taxon>Eukaryota</taxon>
        <taxon>Metazoa</taxon>
        <taxon>Ecdysozoa</taxon>
        <taxon>Nematoda</taxon>
        <taxon>Chromadorea</taxon>
        <taxon>Rhabditida</taxon>
        <taxon>Rhabditina</taxon>
        <taxon>Rhabditomorpha</taxon>
        <taxon>Rhabditoidea</taxon>
        <taxon>Rhabditidae</taxon>
        <taxon>Peloderinae</taxon>
        <taxon>Caenorhabditis</taxon>
    </lineage>
</organism>
<dbReference type="InterPro" id="IPR000210">
    <property type="entry name" value="BTB/POZ_dom"/>
</dbReference>
<evidence type="ECO:0000313" key="2">
    <source>
        <dbReference type="EMBL" id="ULU08617.1"/>
    </source>
</evidence>
<dbReference type="Pfam" id="PF00917">
    <property type="entry name" value="MATH"/>
    <property type="match status" value="2"/>
</dbReference>
<dbReference type="EMBL" id="CP090892">
    <property type="protein sequence ID" value="ULU08617.1"/>
    <property type="molecule type" value="Genomic_DNA"/>
</dbReference>
<dbReference type="InterPro" id="IPR052664">
    <property type="entry name" value="BTB-MATH_domain_protein"/>
</dbReference>
<dbReference type="Gene3D" id="3.30.710.10">
    <property type="entry name" value="Potassium Channel Kv1.1, Chain A"/>
    <property type="match status" value="1"/>
</dbReference>
<dbReference type="InterPro" id="IPR002083">
    <property type="entry name" value="MATH/TRAF_dom"/>
</dbReference>
<dbReference type="Proteomes" id="UP000827892">
    <property type="component" value="Chromosome II"/>
</dbReference>
<name>A0AAE9IWE5_CAEBR</name>
<dbReference type="CDD" id="cd18186">
    <property type="entry name" value="BTB_POZ_ZBTB_KLHL-like"/>
    <property type="match status" value="1"/>
</dbReference>
<dbReference type="SUPFAM" id="SSF54695">
    <property type="entry name" value="POZ domain"/>
    <property type="match status" value="1"/>
</dbReference>
<dbReference type="AlphaFoldDB" id="A0AAE9IWE5"/>
<dbReference type="SMART" id="SM00225">
    <property type="entry name" value="BTB"/>
    <property type="match status" value="1"/>
</dbReference>
<evidence type="ECO:0000259" key="1">
    <source>
        <dbReference type="PROSITE" id="PS50097"/>
    </source>
</evidence>
<feature type="domain" description="BTB" evidence="1">
    <location>
        <begin position="135"/>
        <end position="194"/>
    </location>
</feature>
<dbReference type="Pfam" id="PF00651">
    <property type="entry name" value="BTB"/>
    <property type="match status" value="1"/>
</dbReference>
<gene>
    <name evidence="2" type="ORF">L3Y34_019667</name>
</gene>